<feature type="binding site" evidence="1">
    <location>
        <position position="93"/>
    </location>
    <ligand>
        <name>L-histidine</name>
        <dbReference type="ChEBI" id="CHEBI:57595"/>
    </ligand>
</feature>
<sequence>MEYILRNEEKAIFKLRSLYESYGYRQFKMSKFEEYDLYTRNKDFLVSDSIITFTDTNGALMALKPDVTLSIIKDSADIDGSVKKVYYNENVYRVSKGTQSFKEIMQAGLECIGDVDGYIICETLYLAAKSLESISEDFILDISHMEIISEEIKALSISADGEKEILKCLGEKNIQGIKRVCASENADAKATEILVKTASLYGGMKKVVRGLKEIDFDKISPYVSELEKIADYFDGSGLEERIHFDFSVIHDINYYSAVVFKGFINTIPTGILSGGQYDGLMRKMKKNSSAVGFAVYLDLLERLPGDEEKFDVGALVLYDETADAKTVKNAVDTLTAKNITVSAQKKMPENLRYVSLYKLGKGGLEKIE</sequence>
<keyword evidence="4" id="KW-1185">Reference proteome</keyword>
<organism evidence="3 4">
    <name type="scientific">Qingrenia yutianensis</name>
    <dbReference type="NCBI Taxonomy" id="2763676"/>
    <lineage>
        <taxon>Bacteria</taxon>
        <taxon>Bacillati</taxon>
        <taxon>Bacillota</taxon>
        <taxon>Clostridia</taxon>
        <taxon>Eubacteriales</taxon>
        <taxon>Oscillospiraceae</taxon>
        <taxon>Qingrenia</taxon>
    </lineage>
</organism>
<reference evidence="3" key="1">
    <citation type="submission" date="2020-08" db="EMBL/GenBank/DDBJ databases">
        <title>Genome public.</title>
        <authorList>
            <person name="Liu C."/>
            <person name="Sun Q."/>
        </authorList>
    </citation>
    <scope>NUCLEOTIDE SEQUENCE</scope>
    <source>
        <strain evidence="3">NSJ-50</strain>
    </source>
</reference>
<gene>
    <name evidence="3" type="ORF">H8706_02640</name>
</gene>
<evidence type="ECO:0000259" key="2">
    <source>
        <dbReference type="Pfam" id="PF13393"/>
    </source>
</evidence>
<dbReference type="SUPFAM" id="SSF55681">
    <property type="entry name" value="Class II aaRS and biotin synthetases"/>
    <property type="match status" value="1"/>
</dbReference>
<keyword evidence="3" id="KW-0808">Transferase</keyword>
<dbReference type="RefSeq" id="WP_262431399.1">
    <property type="nucleotide sequence ID" value="NZ_JACRTE010000002.1"/>
</dbReference>
<dbReference type="Proteomes" id="UP000647416">
    <property type="component" value="Unassembled WGS sequence"/>
</dbReference>
<evidence type="ECO:0000313" key="3">
    <source>
        <dbReference type="EMBL" id="MBC8595765.1"/>
    </source>
</evidence>
<dbReference type="Pfam" id="PF13393">
    <property type="entry name" value="tRNA-synt_His"/>
    <property type="match status" value="1"/>
</dbReference>
<dbReference type="GO" id="GO:0140096">
    <property type="term" value="F:catalytic activity, acting on a protein"/>
    <property type="evidence" value="ECO:0007669"/>
    <property type="project" value="UniProtKB-ARBA"/>
</dbReference>
<dbReference type="Gene3D" id="3.30.930.10">
    <property type="entry name" value="Bira Bifunctional Protein, Domain 2"/>
    <property type="match status" value="1"/>
</dbReference>
<dbReference type="EMBL" id="JACRTE010000002">
    <property type="protein sequence ID" value="MBC8595765.1"/>
    <property type="molecule type" value="Genomic_DNA"/>
</dbReference>
<feature type="binding site" evidence="1">
    <location>
        <position position="110"/>
    </location>
    <ligand>
        <name>L-histidine</name>
        <dbReference type="ChEBI" id="CHEBI:57595"/>
    </ligand>
</feature>
<feature type="binding site" evidence="1">
    <location>
        <begin position="66"/>
        <end position="68"/>
    </location>
    <ligand>
        <name>L-histidine</name>
        <dbReference type="ChEBI" id="CHEBI:57595"/>
    </ligand>
</feature>
<dbReference type="PANTHER" id="PTHR43707">
    <property type="entry name" value="HISTIDYL-TRNA SYNTHETASE"/>
    <property type="match status" value="1"/>
</dbReference>
<dbReference type="PANTHER" id="PTHR43707:SF1">
    <property type="entry name" value="HISTIDINE--TRNA LIGASE, MITOCHONDRIAL-RELATED"/>
    <property type="match status" value="1"/>
</dbReference>
<dbReference type="GO" id="GO:0005737">
    <property type="term" value="C:cytoplasm"/>
    <property type="evidence" value="ECO:0007669"/>
    <property type="project" value="InterPro"/>
</dbReference>
<feature type="binding site" evidence="1">
    <location>
        <position position="106"/>
    </location>
    <ligand>
        <name>L-histidine</name>
        <dbReference type="ChEBI" id="CHEBI:57595"/>
    </ligand>
</feature>
<dbReference type="PIRSF" id="PIRSF001549">
    <property type="entry name" value="His-tRNA_synth"/>
    <property type="match status" value="1"/>
</dbReference>
<proteinExistence type="predicted"/>
<dbReference type="GO" id="GO:0006427">
    <property type="term" value="P:histidyl-tRNA aminoacylation"/>
    <property type="evidence" value="ECO:0007669"/>
    <property type="project" value="TreeGrafter"/>
</dbReference>
<accession>A0A926FCH0</accession>
<dbReference type="InterPro" id="IPR004516">
    <property type="entry name" value="HisRS/HisZ"/>
</dbReference>
<comment type="caution">
    <text evidence="3">The sequence shown here is derived from an EMBL/GenBank/DDBJ whole genome shotgun (WGS) entry which is preliminary data.</text>
</comment>
<dbReference type="GO" id="GO:0004821">
    <property type="term" value="F:histidine-tRNA ligase activity"/>
    <property type="evidence" value="ECO:0007669"/>
    <property type="project" value="TreeGrafter"/>
</dbReference>
<feature type="domain" description="Class II Histidinyl-tRNA synthetase (HisRS)-like catalytic core" evidence="2">
    <location>
        <begin position="7"/>
        <end position="298"/>
    </location>
</feature>
<dbReference type="AlphaFoldDB" id="A0A926FCH0"/>
<protein>
    <submittedName>
        <fullName evidence="3">ATP phosphoribosyltransferase regulatory subunit</fullName>
    </submittedName>
</protein>
<dbReference type="GO" id="GO:0016757">
    <property type="term" value="F:glycosyltransferase activity"/>
    <property type="evidence" value="ECO:0007669"/>
    <property type="project" value="UniProtKB-KW"/>
</dbReference>
<feature type="binding site" evidence="1">
    <location>
        <begin position="254"/>
        <end position="255"/>
    </location>
    <ligand>
        <name>L-histidine</name>
        <dbReference type="ChEBI" id="CHEBI:57595"/>
    </ligand>
</feature>
<evidence type="ECO:0000313" key="4">
    <source>
        <dbReference type="Proteomes" id="UP000647416"/>
    </source>
</evidence>
<evidence type="ECO:0000256" key="1">
    <source>
        <dbReference type="PIRSR" id="PIRSR001549-1"/>
    </source>
</evidence>
<keyword evidence="3" id="KW-0328">Glycosyltransferase</keyword>
<dbReference type="InterPro" id="IPR041715">
    <property type="entry name" value="HisRS-like_core"/>
</dbReference>
<dbReference type="InterPro" id="IPR045864">
    <property type="entry name" value="aa-tRNA-synth_II/BPL/LPL"/>
</dbReference>
<name>A0A926FCH0_9FIRM</name>